<keyword evidence="4" id="KW-1185">Reference proteome</keyword>
<dbReference type="RefSeq" id="WP_187055937.1">
    <property type="nucleotide sequence ID" value="NZ_CP060412.1"/>
</dbReference>
<reference evidence="3 4" key="1">
    <citation type="submission" date="2020-08" db="EMBL/GenBank/DDBJ databases">
        <title>Dyella sp. G9 isolated from forest soil.</title>
        <authorList>
            <person name="Fu J."/>
            <person name="Qiu L."/>
        </authorList>
    </citation>
    <scope>NUCLEOTIDE SEQUENCE [LARGE SCALE GENOMIC DNA]</scope>
    <source>
        <strain evidence="3 4">G9</strain>
    </source>
</reference>
<dbReference type="Proteomes" id="UP000515873">
    <property type="component" value="Chromosome"/>
</dbReference>
<evidence type="ECO:0000313" key="4">
    <source>
        <dbReference type="Proteomes" id="UP000515873"/>
    </source>
</evidence>
<dbReference type="Pfam" id="PF04519">
    <property type="entry name" value="Bactofilin"/>
    <property type="match status" value="1"/>
</dbReference>
<protein>
    <submittedName>
        <fullName evidence="3">Polymer-forming cytoskeletal protein</fullName>
    </submittedName>
</protein>
<accession>A0A7G8Q106</accession>
<evidence type="ECO:0000256" key="2">
    <source>
        <dbReference type="SAM" id="MobiDB-lite"/>
    </source>
</evidence>
<name>A0A7G8Q106_9GAMM</name>
<proteinExistence type="inferred from homology"/>
<organism evidence="3 4">
    <name type="scientific">Dyella telluris</name>
    <dbReference type="NCBI Taxonomy" id="2763498"/>
    <lineage>
        <taxon>Bacteria</taxon>
        <taxon>Pseudomonadati</taxon>
        <taxon>Pseudomonadota</taxon>
        <taxon>Gammaproteobacteria</taxon>
        <taxon>Lysobacterales</taxon>
        <taxon>Rhodanobacteraceae</taxon>
        <taxon>Dyella</taxon>
    </lineage>
</organism>
<dbReference type="PANTHER" id="PTHR35024">
    <property type="entry name" value="HYPOTHETICAL CYTOSOLIC PROTEIN"/>
    <property type="match status" value="1"/>
</dbReference>
<dbReference type="EMBL" id="CP060412">
    <property type="protein sequence ID" value="QNK00464.1"/>
    <property type="molecule type" value="Genomic_DNA"/>
</dbReference>
<feature type="compositionally biased region" description="Basic residues" evidence="2">
    <location>
        <begin position="159"/>
        <end position="170"/>
    </location>
</feature>
<evidence type="ECO:0000313" key="3">
    <source>
        <dbReference type="EMBL" id="QNK00464.1"/>
    </source>
</evidence>
<dbReference type="InterPro" id="IPR007607">
    <property type="entry name" value="BacA/B"/>
</dbReference>
<evidence type="ECO:0000256" key="1">
    <source>
        <dbReference type="ARBA" id="ARBA00044755"/>
    </source>
</evidence>
<dbReference type="KEGG" id="dtl:H8F01_15335"/>
<gene>
    <name evidence="3" type="ORF">H8F01_15335</name>
</gene>
<comment type="similarity">
    <text evidence="1">Belongs to the bactofilin family.</text>
</comment>
<dbReference type="AlphaFoldDB" id="A0A7G8Q106"/>
<feature type="region of interest" description="Disordered" evidence="2">
    <location>
        <begin position="124"/>
        <end position="170"/>
    </location>
</feature>
<sequence length="170" mass="18152">MFHRKKPDHADHRTSLIAHGTVISGNLTFTGPLYLQGQLQGELSSGDADAVLTLGEHGDVQGDIRVPFAIIHGHVRGDIHATHRLELAATARVTGNIHYTTLVLTVGAQVNGHMRHGADMAAMEPPAQAPADPDPHADTAADADASIASSPGPAETRRERRRRRARHPAC</sequence>
<dbReference type="PANTHER" id="PTHR35024:SF4">
    <property type="entry name" value="POLYMER-FORMING CYTOSKELETAL PROTEIN"/>
    <property type="match status" value="1"/>
</dbReference>
<feature type="compositionally biased region" description="Low complexity" evidence="2">
    <location>
        <begin position="140"/>
        <end position="154"/>
    </location>
</feature>